<protein>
    <submittedName>
        <fullName evidence="1">Uncharacterized protein</fullName>
    </submittedName>
</protein>
<dbReference type="Proteomes" id="UP000177232">
    <property type="component" value="Unassembled WGS sequence"/>
</dbReference>
<sequence length="174" mass="19597">MNNVLSIPTRLYQISDYDGSELSIAGWYDIPRKLFSGSELPRPIGDNFDLLVLNIKLTVAQDEESWQNDQPFTVELDIYTTMKFGPDSPSISRATKPLSIGHLWAAKDRQSGTPISLPIPAYGRTFEDFKNELLTSMLAHIIRRPKATLRWDDQGLVASVNIGNTYISTREHSV</sequence>
<comment type="caution">
    <text evidence="1">The sequence shown here is derived from an EMBL/GenBank/DDBJ whole genome shotgun (WGS) entry which is preliminary data.</text>
</comment>
<reference evidence="1 2" key="1">
    <citation type="journal article" date="2016" name="Nat. Commun.">
        <title>Thousands of microbial genomes shed light on interconnected biogeochemical processes in an aquifer system.</title>
        <authorList>
            <person name="Anantharaman K."/>
            <person name="Brown C.T."/>
            <person name="Hug L.A."/>
            <person name="Sharon I."/>
            <person name="Castelle C.J."/>
            <person name="Probst A.J."/>
            <person name="Thomas B.C."/>
            <person name="Singh A."/>
            <person name="Wilkins M.J."/>
            <person name="Karaoz U."/>
            <person name="Brodie E.L."/>
            <person name="Williams K.H."/>
            <person name="Hubbard S.S."/>
            <person name="Banfield J.F."/>
        </authorList>
    </citation>
    <scope>NUCLEOTIDE SEQUENCE [LARGE SCALE GENOMIC DNA]</scope>
</reference>
<name>A0A1F6DUH6_9BACT</name>
<gene>
    <name evidence="1" type="ORF">A3C94_02250</name>
</gene>
<evidence type="ECO:0000313" key="1">
    <source>
        <dbReference type="EMBL" id="OGG65071.1"/>
    </source>
</evidence>
<dbReference type="EMBL" id="MFLJ01000001">
    <property type="protein sequence ID" value="OGG65071.1"/>
    <property type="molecule type" value="Genomic_DNA"/>
</dbReference>
<dbReference type="AlphaFoldDB" id="A0A1F6DUH6"/>
<proteinExistence type="predicted"/>
<accession>A0A1F6DUH6</accession>
<organism evidence="1 2">
    <name type="scientific">Candidatus Kaiserbacteria bacterium RIFCSPHIGHO2_02_FULL_55_17</name>
    <dbReference type="NCBI Taxonomy" id="1798496"/>
    <lineage>
        <taxon>Bacteria</taxon>
        <taxon>Candidatus Kaiseribacteriota</taxon>
    </lineage>
</organism>
<evidence type="ECO:0000313" key="2">
    <source>
        <dbReference type="Proteomes" id="UP000177232"/>
    </source>
</evidence>